<dbReference type="EMBL" id="CP003788">
    <property type="protein sequence ID" value="AFR07475.1"/>
    <property type="molecule type" value="Genomic_DNA"/>
</dbReference>
<protein>
    <submittedName>
        <fullName evidence="2">Uncharacterized protein</fullName>
    </submittedName>
</protein>
<feature type="region of interest" description="Disordered" evidence="1">
    <location>
        <begin position="16"/>
        <end position="39"/>
    </location>
</feature>
<evidence type="ECO:0000313" key="2">
    <source>
        <dbReference type="EMBL" id="AFR07475.1"/>
    </source>
</evidence>
<organism evidence="2 3">
    <name type="scientific">Nocardiopsis alba (strain ATCC BAA-2165 / BE74)</name>
    <dbReference type="NCBI Taxonomy" id="1205910"/>
    <lineage>
        <taxon>Bacteria</taxon>
        <taxon>Bacillati</taxon>
        <taxon>Actinomycetota</taxon>
        <taxon>Actinomycetes</taxon>
        <taxon>Streptosporangiales</taxon>
        <taxon>Nocardiopsidaceae</taxon>
        <taxon>Nocardiopsis</taxon>
    </lineage>
</organism>
<name>J7L7Q2_NOCAA</name>
<evidence type="ECO:0000313" key="3">
    <source>
        <dbReference type="Proteomes" id="UP000003779"/>
    </source>
</evidence>
<sequence>MCLLMVVDVRTGARTEKGLPKRRNTTCSGLRRFKDRRPP</sequence>
<accession>J7L7Q2</accession>
<reference evidence="2 3" key="1">
    <citation type="journal article" date="2012" name="J. Bacteriol.">
        <title>Whole-Genome Sequence of Nocardiopsis alba Strain ATCC BAA-2165, Associated with Honeybees.</title>
        <authorList>
            <person name="Qiao J."/>
            <person name="Chen L."/>
            <person name="Li Y."/>
            <person name="Wang J."/>
            <person name="Zhang W."/>
            <person name="Chen S."/>
        </authorList>
    </citation>
    <scope>NUCLEOTIDE SEQUENCE [LARGE SCALE GENOMIC DNA]</scope>
    <source>
        <strain evidence="3">ATCC BAA-2165 / BE74</strain>
    </source>
</reference>
<gene>
    <name evidence="2" type="ordered locus">B005_4055</name>
</gene>
<dbReference type="HOGENOM" id="CLU_3313515_0_0_11"/>
<proteinExistence type="predicted"/>
<dbReference type="KEGG" id="nal:B005_4055"/>
<dbReference type="AlphaFoldDB" id="J7L7Q2"/>
<dbReference type="Proteomes" id="UP000003779">
    <property type="component" value="Chromosome"/>
</dbReference>
<evidence type="ECO:0000256" key="1">
    <source>
        <dbReference type="SAM" id="MobiDB-lite"/>
    </source>
</evidence>
<reference evidence="3" key="2">
    <citation type="submission" date="2012-08" db="EMBL/GenBank/DDBJ databases">
        <title>Whole-genome sequence of Nocardiopsis alba strain ATCC BAA-2165 associated with honeybees.</title>
        <authorList>
            <person name="Qiao J."/>
            <person name="Chen L."/>
            <person name="Li Y."/>
            <person name="Wang J."/>
            <person name="Zhang W."/>
            <person name="Chen S."/>
        </authorList>
    </citation>
    <scope>NUCLEOTIDE SEQUENCE [LARGE SCALE GENOMIC DNA]</scope>
    <source>
        <strain evidence="3">ATCC BAA-2165 / BE74</strain>
    </source>
</reference>
<dbReference type="STRING" id="1205910.B005_4055"/>